<dbReference type="Pfam" id="PF13416">
    <property type="entry name" value="SBP_bac_8"/>
    <property type="match status" value="1"/>
</dbReference>
<dbReference type="Proteomes" id="UP001281656">
    <property type="component" value="Unassembled WGS sequence"/>
</dbReference>
<evidence type="ECO:0000256" key="5">
    <source>
        <dbReference type="ARBA" id="ARBA00023288"/>
    </source>
</evidence>
<dbReference type="InterPro" id="IPR050490">
    <property type="entry name" value="Bact_solute-bd_prot1"/>
</dbReference>
<evidence type="ECO:0000256" key="2">
    <source>
        <dbReference type="ARBA" id="ARBA00022729"/>
    </source>
</evidence>
<keyword evidence="3" id="KW-0472">Membrane</keyword>
<name>A0ABU4JRM4_9CLOT</name>
<keyword evidence="2 6" id="KW-0732">Signal</keyword>
<evidence type="ECO:0000256" key="3">
    <source>
        <dbReference type="ARBA" id="ARBA00023136"/>
    </source>
</evidence>
<evidence type="ECO:0000313" key="7">
    <source>
        <dbReference type="EMBL" id="MDW8800616.1"/>
    </source>
</evidence>
<sequence length="427" mass="49013">MRRYIKILIVLFLISIITFMSACSSNRPASKDKETLEGKIVVLTDRRYEKQLKVAADNFEKFHKNVVIDIDVEDKSTEKISKEYMNNKERPIDVISVEDKSVQNLLYRFPDTFLDVTDDVSYLKDKISTGKFDNLTLKNRVYGLPLSSSPKVMLYRSDILGSLGINLDDIKTWKDYIDLGKKISKDTGKSLMTNIRDENSNLYYILANQLNTSYFDKDGKLNLSSEQWIKALEMVKLLYSEGTVYDLSHKDSIIENIKKDKIISFIADPLYVTDLIQYLPEQKGKWRAMKLPAFEAGGNRDVSVGGLNIMINKSSANLEIAKEFVKFAATDNRTQIEMMNSQGAFPVSTDIYNLVEFNKNNDYYNEKIWFLFSSVEKGSQGIKYVSNFQVLDESIKDALSIENLKSKDIKSIMDQLQKELENKTTIK</sequence>
<evidence type="ECO:0000256" key="1">
    <source>
        <dbReference type="ARBA" id="ARBA00022475"/>
    </source>
</evidence>
<evidence type="ECO:0000256" key="4">
    <source>
        <dbReference type="ARBA" id="ARBA00023139"/>
    </source>
</evidence>
<dbReference type="PROSITE" id="PS51257">
    <property type="entry name" value="PROKAR_LIPOPROTEIN"/>
    <property type="match status" value="1"/>
</dbReference>
<dbReference type="SUPFAM" id="SSF53850">
    <property type="entry name" value="Periplasmic binding protein-like II"/>
    <property type="match status" value="1"/>
</dbReference>
<dbReference type="PANTHER" id="PTHR43649">
    <property type="entry name" value="ARABINOSE-BINDING PROTEIN-RELATED"/>
    <property type="match status" value="1"/>
</dbReference>
<dbReference type="PANTHER" id="PTHR43649:SF33">
    <property type="entry name" value="POLYGALACTURONAN_RHAMNOGALACTURONAN-BINDING PROTEIN YTCQ"/>
    <property type="match status" value="1"/>
</dbReference>
<keyword evidence="5" id="KW-0449">Lipoprotein</keyword>
<dbReference type="InterPro" id="IPR006059">
    <property type="entry name" value="SBP"/>
</dbReference>
<feature type="signal peptide" evidence="6">
    <location>
        <begin position="1"/>
        <end position="22"/>
    </location>
</feature>
<keyword evidence="1" id="KW-1003">Cell membrane</keyword>
<comment type="caution">
    <text evidence="7">The sequence shown here is derived from an EMBL/GenBank/DDBJ whole genome shotgun (WGS) entry which is preliminary data.</text>
</comment>
<evidence type="ECO:0000313" key="8">
    <source>
        <dbReference type="Proteomes" id="UP001281656"/>
    </source>
</evidence>
<dbReference type="EMBL" id="JARUJP010000005">
    <property type="protein sequence ID" value="MDW8800616.1"/>
    <property type="molecule type" value="Genomic_DNA"/>
</dbReference>
<feature type="chain" id="PRO_5045213949" evidence="6">
    <location>
        <begin position="23"/>
        <end position="427"/>
    </location>
</feature>
<keyword evidence="8" id="KW-1185">Reference proteome</keyword>
<dbReference type="Gene3D" id="3.40.190.10">
    <property type="entry name" value="Periplasmic binding protein-like II"/>
    <property type="match status" value="1"/>
</dbReference>
<reference evidence="7 8" key="1">
    <citation type="submission" date="2023-04" db="EMBL/GenBank/DDBJ databases">
        <title>Clostridium tannerae sp. nov., isolated from the fecal material of an alpaca.</title>
        <authorList>
            <person name="Miller S."/>
            <person name="Hendry M."/>
            <person name="King J."/>
            <person name="Sankaranarayanan K."/>
            <person name="Lawson P.A."/>
        </authorList>
    </citation>
    <scope>NUCLEOTIDE SEQUENCE [LARGE SCALE GENOMIC DNA]</scope>
    <source>
        <strain evidence="7 8">A1-XYC3</strain>
    </source>
</reference>
<accession>A0ABU4JRM4</accession>
<organism evidence="7 8">
    <name type="scientific">Clostridium tanneri</name>
    <dbReference type="NCBI Taxonomy" id="3037988"/>
    <lineage>
        <taxon>Bacteria</taxon>
        <taxon>Bacillati</taxon>
        <taxon>Bacillota</taxon>
        <taxon>Clostridia</taxon>
        <taxon>Eubacteriales</taxon>
        <taxon>Clostridiaceae</taxon>
        <taxon>Clostridium</taxon>
    </lineage>
</organism>
<dbReference type="RefSeq" id="WP_318797129.1">
    <property type="nucleotide sequence ID" value="NZ_JARUJP010000005.1"/>
</dbReference>
<gene>
    <name evidence="7" type="ORF">P8V03_05535</name>
</gene>
<protein>
    <submittedName>
        <fullName evidence="7">ABC transporter substrate-binding protein</fullName>
    </submittedName>
</protein>
<evidence type="ECO:0000256" key="6">
    <source>
        <dbReference type="SAM" id="SignalP"/>
    </source>
</evidence>
<proteinExistence type="predicted"/>
<keyword evidence="4" id="KW-0564">Palmitate</keyword>